<dbReference type="InParanoid" id="A0A1Y2EIW8"/>
<name>A0A1Y2EIW8_9PEZI</name>
<keyword evidence="2" id="KW-1185">Reference proteome</keyword>
<reference evidence="1 2" key="1">
    <citation type="submission" date="2016-07" db="EMBL/GenBank/DDBJ databases">
        <title>Pervasive Adenine N6-methylation of Active Genes in Fungi.</title>
        <authorList>
            <consortium name="DOE Joint Genome Institute"/>
            <person name="Mondo S.J."/>
            <person name="Dannebaum R.O."/>
            <person name="Kuo R.C."/>
            <person name="Labutti K."/>
            <person name="Haridas S."/>
            <person name="Kuo A."/>
            <person name="Salamov A."/>
            <person name="Ahrendt S.R."/>
            <person name="Lipzen A."/>
            <person name="Sullivan W."/>
            <person name="Andreopoulos W.B."/>
            <person name="Clum A."/>
            <person name="Lindquist E."/>
            <person name="Daum C."/>
            <person name="Ramamoorthy G.K."/>
            <person name="Gryganskyi A."/>
            <person name="Culley D."/>
            <person name="Magnuson J.K."/>
            <person name="James T.Y."/>
            <person name="O'Malley M.A."/>
            <person name="Stajich J.E."/>
            <person name="Spatafora J.W."/>
            <person name="Visel A."/>
            <person name="Grigoriev I.V."/>
        </authorList>
    </citation>
    <scope>NUCLEOTIDE SEQUENCE [LARGE SCALE GENOMIC DNA]</scope>
    <source>
        <strain evidence="1 2">CBS 129021</strain>
    </source>
</reference>
<dbReference type="RefSeq" id="XP_040721103.1">
    <property type="nucleotide sequence ID" value="XM_040853420.1"/>
</dbReference>
<protein>
    <submittedName>
        <fullName evidence="1">Uncharacterized protein</fullName>
    </submittedName>
</protein>
<evidence type="ECO:0000313" key="2">
    <source>
        <dbReference type="Proteomes" id="UP000193689"/>
    </source>
</evidence>
<dbReference type="Proteomes" id="UP000193689">
    <property type="component" value="Unassembled WGS sequence"/>
</dbReference>
<gene>
    <name evidence="1" type="ORF">BCR38DRAFT_11550</name>
</gene>
<dbReference type="AlphaFoldDB" id="A0A1Y2EIW8"/>
<accession>A0A1Y2EIW8</accession>
<evidence type="ECO:0000313" key="1">
    <source>
        <dbReference type="EMBL" id="ORY71511.1"/>
    </source>
</evidence>
<dbReference type="EMBL" id="MCFJ01000001">
    <property type="protein sequence ID" value="ORY71511.1"/>
    <property type="molecule type" value="Genomic_DNA"/>
</dbReference>
<proteinExistence type="predicted"/>
<dbReference type="GeneID" id="63769632"/>
<organism evidence="1 2">
    <name type="scientific">Pseudomassariella vexata</name>
    <dbReference type="NCBI Taxonomy" id="1141098"/>
    <lineage>
        <taxon>Eukaryota</taxon>
        <taxon>Fungi</taxon>
        <taxon>Dikarya</taxon>
        <taxon>Ascomycota</taxon>
        <taxon>Pezizomycotina</taxon>
        <taxon>Sordariomycetes</taxon>
        <taxon>Xylariomycetidae</taxon>
        <taxon>Amphisphaeriales</taxon>
        <taxon>Pseudomassariaceae</taxon>
        <taxon>Pseudomassariella</taxon>
    </lineage>
</organism>
<comment type="caution">
    <text evidence="1">The sequence shown here is derived from an EMBL/GenBank/DDBJ whole genome shotgun (WGS) entry which is preliminary data.</text>
</comment>
<sequence>MYRIKFCKQQTYILSIKTQVLQVKVHGAQQLEKRPRILWVVRRVMSWLWDTVGLGWYGPSESAILVKRWQNWTKQTRSHESSTRENSPLLGSFALAAMHVSSISGRLFSDEQEPVVRAKTLRWRRFNLQVFANLLTMISKPSCLLLYSDHTRGVGL</sequence>